<dbReference type="EMBL" id="CACRUE010000026">
    <property type="protein sequence ID" value="VYU11263.1"/>
    <property type="molecule type" value="Genomic_DNA"/>
</dbReference>
<dbReference type="RefSeq" id="WP_022071256.1">
    <property type="nucleotide sequence ID" value="NZ_BAABXU010000001.1"/>
</dbReference>
<dbReference type="EMBL" id="JAJBMB010000003">
    <property type="protein sequence ID" value="MCB5445400.1"/>
    <property type="molecule type" value="Genomic_DNA"/>
</dbReference>
<sequence length="136" mass="15998">MLYTPKYILAAELDKKVCQCSECKKFRVLYNHSEMTESKDEDICDSTSDVIAVCSKCGRMYRFDMGYKKNGTDQKRTVSKVREISETNSQVREHIKRNYGSYEALFTIRSEDFVTKIVDEKEVKDGKYTEYVYMEK</sequence>
<reference evidence="1 3" key="2">
    <citation type="submission" date="2021-10" db="EMBL/GenBank/DDBJ databases">
        <title>Collection of gut derived symbiotic bacterial strains cultured from healthy donors.</title>
        <authorList>
            <person name="Lin H."/>
            <person name="Littmann E."/>
            <person name="Claire K."/>
            <person name="Pamer E."/>
        </authorList>
    </citation>
    <scope>NUCLEOTIDE SEQUENCE [LARGE SCALE GENOMIC DNA]</scope>
    <source>
        <strain evidence="1 3">MSK.17.68</strain>
    </source>
</reference>
<accession>A0A6N3CDR5</accession>
<dbReference type="AlphaFoldDB" id="A0A6N3CDR5"/>
<keyword evidence="3" id="KW-1185">Reference proteome</keyword>
<evidence type="ECO:0000313" key="3">
    <source>
        <dbReference type="Proteomes" id="UP001299409"/>
    </source>
</evidence>
<dbReference type="Proteomes" id="UP001299409">
    <property type="component" value="Unassembled WGS sequence"/>
</dbReference>
<gene>
    <name evidence="2" type="ORF">IBLFYP30_01766</name>
    <name evidence="1" type="ORF">LIP50_04195</name>
</gene>
<protein>
    <submittedName>
        <fullName evidence="2">Uncharacterized protein</fullName>
    </submittedName>
</protein>
<dbReference type="GeneID" id="89566011"/>
<evidence type="ECO:0000313" key="1">
    <source>
        <dbReference type="EMBL" id="MCB5445400.1"/>
    </source>
</evidence>
<evidence type="ECO:0000313" key="2">
    <source>
        <dbReference type="EMBL" id="VYU11263.1"/>
    </source>
</evidence>
<proteinExistence type="predicted"/>
<organism evidence="2">
    <name type="scientific">Intestinibacter bartlettii</name>
    <dbReference type="NCBI Taxonomy" id="261299"/>
    <lineage>
        <taxon>Bacteria</taxon>
        <taxon>Bacillati</taxon>
        <taxon>Bacillota</taxon>
        <taxon>Clostridia</taxon>
        <taxon>Peptostreptococcales</taxon>
        <taxon>Peptostreptococcaceae</taxon>
        <taxon>Intestinibacter</taxon>
    </lineage>
</organism>
<reference evidence="2" key="1">
    <citation type="submission" date="2019-11" db="EMBL/GenBank/DDBJ databases">
        <authorList>
            <person name="Feng L."/>
        </authorList>
    </citation>
    <scope>NUCLEOTIDE SEQUENCE</scope>
    <source>
        <strain evidence="2">IbartlettiiLFYP30</strain>
    </source>
</reference>
<name>A0A6N3CDR5_9FIRM</name>